<dbReference type="EMBL" id="ATFF01000006">
    <property type="protein sequence ID" value="EPF31645.1"/>
    <property type="molecule type" value="Genomic_DNA"/>
</dbReference>
<feature type="active site" description="Proton acceptor; for enolization step" evidence="8">
    <location>
        <position position="72"/>
    </location>
</feature>
<sequence length="267" mass="29497">MRVIIRNDYNQCSEWAANHIAKAIVDFEPTAKKPFVLGLPTGSSPLGTYQKLIELNKAGKVSFEHVVTFNMDEYVGLPEDHPQSYYYFMWENFFKHINIKKENVHILNGMARDLQAECAAYEKAIEDAGGIRLFLGGVGVDGHLAFNEPGSSLGSRTRVKSLTRDTMIVNSRFFGGDINQVPATALTVGVATVTSAAEVLVLITGHNKARALAHAVERGISQMWTISVLQMHPKALIICDEDATDELKVGTVKYFKDIESGNMNNSF</sequence>
<dbReference type="eggNOG" id="COG0363">
    <property type="taxonomic scope" value="Bacteria"/>
</dbReference>
<evidence type="ECO:0000256" key="1">
    <source>
        <dbReference type="ARBA" id="ARBA00000644"/>
    </source>
</evidence>
<evidence type="ECO:0000256" key="8">
    <source>
        <dbReference type="HAMAP-Rule" id="MF_01241"/>
    </source>
</evidence>
<keyword evidence="11" id="KW-1185">Reference proteome</keyword>
<accession>S3K2D8</accession>
<organism evidence="10 11">
    <name type="scientific">Treponema maltophilum ATCC 51939</name>
    <dbReference type="NCBI Taxonomy" id="1125699"/>
    <lineage>
        <taxon>Bacteria</taxon>
        <taxon>Pseudomonadati</taxon>
        <taxon>Spirochaetota</taxon>
        <taxon>Spirochaetia</taxon>
        <taxon>Spirochaetales</taxon>
        <taxon>Treponemataceae</taxon>
        <taxon>Treponema</taxon>
    </lineage>
</organism>
<dbReference type="GO" id="GO:0006043">
    <property type="term" value="P:glucosamine catabolic process"/>
    <property type="evidence" value="ECO:0007669"/>
    <property type="project" value="TreeGrafter"/>
</dbReference>
<dbReference type="Proteomes" id="UP000014541">
    <property type="component" value="Unassembled WGS sequence"/>
</dbReference>
<proteinExistence type="inferred from homology"/>
<dbReference type="Pfam" id="PF01182">
    <property type="entry name" value="Glucosamine_iso"/>
    <property type="match status" value="1"/>
</dbReference>
<dbReference type="UniPathway" id="UPA00629">
    <property type="reaction ID" value="UER00684"/>
</dbReference>
<dbReference type="InterPro" id="IPR006148">
    <property type="entry name" value="Glc/Gal-6P_isomerase"/>
</dbReference>
<comment type="similarity">
    <text evidence="7 8">Belongs to the glucosamine/galactosamine-6-phosphate isomerase family. NagB subfamily.</text>
</comment>
<dbReference type="EC" id="3.5.99.6" evidence="8"/>
<evidence type="ECO:0000256" key="2">
    <source>
        <dbReference type="ARBA" id="ARBA00022533"/>
    </source>
</evidence>
<dbReference type="Gene3D" id="3.40.50.1360">
    <property type="match status" value="1"/>
</dbReference>
<dbReference type="STRING" id="1125699.HMPREF9194_01996"/>
<evidence type="ECO:0000313" key="10">
    <source>
        <dbReference type="EMBL" id="EPF31645.1"/>
    </source>
</evidence>
<dbReference type="InterPro" id="IPR004547">
    <property type="entry name" value="Glucosamine6P_isomerase"/>
</dbReference>
<feature type="active site" description="For ring-opening step" evidence="8">
    <location>
        <position position="141"/>
    </location>
</feature>
<dbReference type="AlphaFoldDB" id="S3K2D8"/>
<dbReference type="HAMAP" id="MF_01241">
    <property type="entry name" value="GlcN6P_deamin"/>
    <property type="match status" value="1"/>
</dbReference>
<dbReference type="GO" id="GO:0004342">
    <property type="term" value="F:glucosamine-6-phosphate deaminase activity"/>
    <property type="evidence" value="ECO:0007669"/>
    <property type="project" value="UniProtKB-UniRule"/>
</dbReference>
<keyword evidence="3 8" id="KW-0378">Hydrolase</keyword>
<dbReference type="PROSITE" id="PS01161">
    <property type="entry name" value="GLC_GALNAC_ISOMERASE"/>
    <property type="match status" value="1"/>
</dbReference>
<evidence type="ECO:0000313" key="11">
    <source>
        <dbReference type="Proteomes" id="UP000014541"/>
    </source>
</evidence>
<comment type="catalytic activity">
    <reaction evidence="1 8">
        <text>alpha-D-glucosamine 6-phosphate + H2O = beta-D-fructose 6-phosphate + NH4(+)</text>
        <dbReference type="Rhea" id="RHEA:12172"/>
        <dbReference type="ChEBI" id="CHEBI:15377"/>
        <dbReference type="ChEBI" id="CHEBI:28938"/>
        <dbReference type="ChEBI" id="CHEBI:57634"/>
        <dbReference type="ChEBI" id="CHEBI:75989"/>
        <dbReference type="EC" id="3.5.99.6"/>
    </reaction>
</comment>
<comment type="caution">
    <text evidence="8">Lacks conserved residue(s) required for the propagation of feature annotation.</text>
</comment>
<reference evidence="10 11" key="1">
    <citation type="submission" date="2013-04" db="EMBL/GenBank/DDBJ databases">
        <title>The Genome Sequence of Treponema maltophilum ATCC 51939.</title>
        <authorList>
            <consortium name="The Broad Institute Genomics Platform"/>
            <person name="Earl A."/>
            <person name="Ward D."/>
            <person name="Feldgarden M."/>
            <person name="Gevers D."/>
            <person name="Leonetti C."/>
            <person name="Blanton J.M."/>
            <person name="Dewhirst F.E."/>
            <person name="Izard J."/>
            <person name="Walker B."/>
            <person name="Young S."/>
            <person name="Zeng Q."/>
            <person name="Gargeya S."/>
            <person name="Fitzgerald M."/>
            <person name="Haas B."/>
            <person name="Abouelleil A."/>
            <person name="Allen A.W."/>
            <person name="Alvarado L."/>
            <person name="Arachchi H.M."/>
            <person name="Berlin A.M."/>
            <person name="Chapman S.B."/>
            <person name="Gainer-Dewar J."/>
            <person name="Goldberg J."/>
            <person name="Griggs A."/>
            <person name="Gujja S."/>
            <person name="Hansen M."/>
            <person name="Howarth C."/>
            <person name="Imamovic A."/>
            <person name="Ireland A."/>
            <person name="Larimer J."/>
            <person name="McCowan C."/>
            <person name="Murphy C."/>
            <person name="Pearson M."/>
            <person name="Poon T.W."/>
            <person name="Priest M."/>
            <person name="Roberts A."/>
            <person name="Saif S."/>
            <person name="Shea T."/>
            <person name="Sisk P."/>
            <person name="Sykes S."/>
            <person name="Wortman J."/>
            <person name="Nusbaum C."/>
            <person name="Birren B."/>
        </authorList>
    </citation>
    <scope>NUCLEOTIDE SEQUENCE [LARGE SCALE GENOMIC DNA]</scope>
    <source>
        <strain evidence="10 11">ATCC 51939</strain>
    </source>
</reference>
<dbReference type="CDD" id="cd01399">
    <property type="entry name" value="GlcN6P_deaminase"/>
    <property type="match status" value="1"/>
</dbReference>
<dbReference type="SUPFAM" id="SSF100950">
    <property type="entry name" value="NagB/RpiA/CoA transferase-like"/>
    <property type="match status" value="1"/>
</dbReference>
<name>S3K2D8_TREMA</name>
<gene>
    <name evidence="8" type="primary">nagB</name>
    <name evidence="10" type="ORF">HMPREF9194_01996</name>
</gene>
<dbReference type="FunFam" id="3.40.50.1360:FF:000002">
    <property type="entry name" value="Glucosamine-6-phosphate deaminase"/>
    <property type="match status" value="1"/>
</dbReference>
<dbReference type="PANTHER" id="PTHR11280:SF5">
    <property type="entry name" value="GLUCOSAMINE-6-PHOSPHATE ISOMERASE"/>
    <property type="match status" value="1"/>
</dbReference>
<dbReference type="GO" id="GO:0006046">
    <property type="term" value="P:N-acetylglucosamine catabolic process"/>
    <property type="evidence" value="ECO:0007669"/>
    <property type="project" value="UniProtKB-UniRule"/>
</dbReference>
<evidence type="ECO:0000256" key="7">
    <source>
        <dbReference type="ARBA" id="ARBA00061194"/>
    </source>
</evidence>
<dbReference type="InterPro" id="IPR018321">
    <property type="entry name" value="Glucosamine6P_isomerase_CS"/>
</dbReference>
<evidence type="ECO:0000259" key="9">
    <source>
        <dbReference type="Pfam" id="PF01182"/>
    </source>
</evidence>
<dbReference type="GO" id="GO:0005829">
    <property type="term" value="C:cytosol"/>
    <property type="evidence" value="ECO:0007669"/>
    <property type="project" value="UniProtKB-ARBA"/>
</dbReference>
<dbReference type="GO" id="GO:0019262">
    <property type="term" value="P:N-acetylneuraminate catabolic process"/>
    <property type="evidence" value="ECO:0007669"/>
    <property type="project" value="UniProtKB-UniRule"/>
</dbReference>
<evidence type="ECO:0000256" key="6">
    <source>
        <dbReference type="ARBA" id="ARBA00060525"/>
    </source>
</evidence>
<dbReference type="NCBIfam" id="TIGR00502">
    <property type="entry name" value="nagB"/>
    <property type="match status" value="1"/>
</dbReference>
<comment type="pathway">
    <text evidence="6 8">Amino-sugar metabolism; N-acetylneuraminate degradation; D-fructose 6-phosphate from N-acetylneuraminate: step 5/5.</text>
</comment>
<dbReference type="PANTHER" id="PTHR11280">
    <property type="entry name" value="GLUCOSAMINE-6-PHOSPHATE ISOMERASE"/>
    <property type="match status" value="1"/>
</dbReference>
<dbReference type="HOGENOM" id="CLU_049611_0_1_12"/>
<keyword evidence="4 8" id="KW-0119">Carbohydrate metabolism</keyword>
<evidence type="ECO:0000256" key="3">
    <source>
        <dbReference type="ARBA" id="ARBA00022801"/>
    </source>
</evidence>
<dbReference type="RefSeq" id="WP_016526254.1">
    <property type="nucleotide sequence ID" value="NZ_KE332518.1"/>
</dbReference>
<protein>
    <recommendedName>
        <fullName evidence="8">Glucosamine-6-phosphate deaminase</fullName>
        <ecNumber evidence="8">3.5.99.6</ecNumber>
    </recommendedName>
    <alternativeName>
        <fullName evidence="8">GlcN6P deaminase</fullName>
        <shortName evidence="8">GNPDA</shortName>
    </alternativeName>
    <alternativeName>
        <fullName evidence="8">Glucosamine-6-phosphate isomerase</fullName>
    </alternativeName>
</protein>
<comment type="caution">
    <text evidence="10">The sequence shown here is derived from an EMBL/GenBank/DDBJ whole genome shotgun (WGS) entry which is preliminary data.</text>
</comment>
<evidence type="ECO:0000256" key="4">
    <source>
        <dbReference type="ARBA" id="ARBA00023277"/>
    </source>
</evidence>
<keyword evidence="2" id="KW-0021">Allosteric enzyme</keyword>
<dbReference type="GO" id="GO:0005975">
    <property type="term" value="P:carbohydrate metabolic process"/>
    <property type="evidence" value="ECO:0007669"/>
    <property type="project" value="InterPro"/>
</dbReference>
<dbReference type="InterPro" id="IPR037171">
    <property type="entry name" value="NagB/RpiA_transferase-like"/>
</dbReference>
<comment type="function">
    <text evidence="5 8">Catalyzes the reversible isomerization-deamination of glucosamine 6-phosphate (GlcN6P) to form fructose 6-phosphate (Fru6P) and ammonium ion.</text>
</comment>
<feature type="domain" description="Glucosamine/galactosamine-6-phosphate isomerase" evidence="9">
    <location>
        <begin position="11"/>
        <end position="224"/>
    </location>
</feature>
<evidence type="ECO:0000256" key="5">
    <source>
        <dbReference type="ARBA" id="ARBA00055188"/>
    </source>
</evidence>
<feature type="active site" description="For ring-opening step" evidence="8">
    <location>
        <position position="148"/>
    </location>
</feature>
<dbReference type="GO" id="GO:0042802">
    <property type="term" value="F:identical protein binding"/>
    <property type="evidence" value="ECO:0007669"/>
    <property type="project" value="TreeGrafter"/>
</dbReference>
<dbReference type="OrthoDB" id="9791139at2"/>
<dbReference type="PATRIC" id="fig|1125699.3.peg.2018"/>
<feature type="active site" description="Proton acceptor; for ring-opening step" evidence="8">
    <location>
        <position position="143"/>
    </location>
</feature>